<dbReference type="InterPro" id="IPR000330">
    <property type="entry name" value="SNF2_N"/>
</dbReference>
<dbReference type="InterPro" id="IPR014001">
    <property type="entry name" value="Helicase_ATP-bd"/>
</dbReference>
<dbReference type="InterPro" id="IPR027417">
    <property type="entry name" value="P-loop_NTPase"/>
</dbReference>
<keyword evidence="6" id="KW-1185">Reference proteome</keyword>
<dbReference type="CDD" id="cd18793">
    <property type="entry name" value="SF2_C_SNF"/>
    <property type="match status" value="1"/>
</dbReference>
<dbReference type="InterPro" id="IPR049730">
    <property type="entry name" value="SNF2/RAD54-like_C"/>
</dbReference>
<feature type="region of interest" description="Disordered" evidence="2">
    <location>
        <begin position="296"/>
        <end position="322"/>
    </location>
</feature>
<dbReference type="GO" id="GO:0016787">
    <property type="term" value="F:hydrolase activity"/>
    <property type="evidence" value="ECO:0007669"/>
    <property type="project" value="UniProtKB-KW"/>
</dbReference>
<dbReference type="Gene3D" id="3.40.50.300">
    <property type="entry name" value="P-loop containing nucleotide triphosphate hydrolases"/>
    <property type="match status" value="1"/>
</dbReference>
<dbReference type="InterPro" id="IPR001650">
    <property type="entry name" value="Helicase_C-like"/>
</dbReference>
<dbReference type="Gene3D" id="3.40.50.10810">
    <property type="entry name" value="Tandem AAA-ATPase domain"/>
    <property type="match status" value="1"/>
</dbReference>
<keyword evidence="5" id="KW-0547">Nucleotide-binding</keyword>
<keyword evidence="5" id="KW-0067">ATP-binding</keyword>
<evidence type="ECO:0000313" key="5">
    <source>
        <dbReference type="EMBL" id="GIG07050.1"/>
    </source>
</evidence>
<evidence type="ECO:0000313" key="6">
    <source>
        <dbReference type="Proteomes" id="UP000630887"/>
    </source>
</evidence>
<organism evidence="5 6">
    <name type="scientific">Catellatospora coxensis</name>
    <dbReference type="NCBI Taxonomy" id="310354"/>
    <lineage>
        <taxon>Bacteria</taxon>
        <taxon>Bacillati</taxon>
        <taxon>Actinomycetota</taxon>
        <taxon>Actinomycetes</taxon>
        <taxon>Micromonosporales</taxon>
        <taxon>Micromonosporaceae</taxon>
        <taxon>Catellatospora</taxon>
    </lineage>
</organism>
<sequence>MLVAHCVYSGDGSWEFWAEDANLQATLPTQRGRRRTRGPGLHPFAVASEDLGKALGAAGDVAEYTGWSVLALPAQHNRPTPSAELGAGAEPDRLAPFLVPTLRVDAAAALRLLPGLAPVGGATVRFATALARTAAHLVGSGLVTPALSWEEEDEYWFADWRAASSLQVAAVRIPLLAAMPPAFRCWLYDDEVALAPADAVFDAALDSMVDALANEVVAGQGAALLGERRGRVTRQTLAAEQVLRALTSTVNVIDPEQLNPYEANRLSEALDAWRAGGRARTGGLVRTCLRLVAPGDTAEPDDLAEQADPTAEPGPAIRPGVAAEQADEGGIWRLELLLQSHEDPSLVAGADEVWRLDGNALLFAEAGVDPQAALLAGLGRAAQYYPPLARVLRQAAPVGMALDGEDALIFLRRHAAALTAAGVGVLLPAWWSGLRPRLGLRLSAQTPPQPGIVAKESQLGLDQLVEYAWQVALGDEVLTEQELAALAEAKSPLVRVRGQWVEVDQARLAAGLKQLGRSGRRQMTAREVLRAGLLGEGADTGLPMVGVAATGWLGELLAGGPAGSFQALPTPEGFGARLRPYQERGLGWLSFMDALGSGAVLADDMGLGKTIQVLALLENERRQAAGLGPTLLVCPMSLVANWQREAAKFAPKLAVHVHHGAERLTGEQFREAVAGVDLVLTTYSLALRDQQELAEVGWRRIVVDEAQAIKNAAAKQSRAIRALPAPRRIALTGTPVENRLADLHSIMEFASPGLLGSAESFKRRFAVPIERDGDEQAAARLRKVTGAFMLRRVKTDPSIISDLPDKIEMTVACNLTREQASLYQAVLDDMMIQVEQADGIDRRGLILATLTKLKQVCNHPAQLLKDGSRIAGRSGKVARVEEICEEVLAAGEKALLFTQFAEFGGMLSEHLSAVFGQPVPFLHGTVDRKTRDGMVAAFQGEGGPGLFVLSLKAGGVGLNLTAANHVIHVDRWWNPAVENQATDRAFRIGQRRDVQVRKLMCAGTLEERIDAVLEQKKALAEATVGSGEAWLTELSTDALRDLVSLNRDAVVE</sequence>
<evidence type="ECO:0000256" key="2">
    <source>
        <dbReference type="SAM" id="MobiDB-lite"/>
    </source>
</evidence>
<protein>
    <submittedName>
        <fullName evidence="5">Helicase HelZ</fullName>
    </submittedName>
</protein>
<dbReference type="Pfam" id="PF00176">
    <property type="entry name" value="SNF2-rel_dom"/>
    <property type="match status" value="1"/>
</dbReference>
<dbReference type="Pfam" id="PF00271">
    <property type="entry name" value="Helicase_C"/>
    <property type="match status" value="1"/>
</dbReference>
<dbReference type="AlphaFoldDB" id="A0A8J3L602"/>
<keyword evidence="1" id="KW-0378">Hydrolase</keyword>
<accession>A0A8J3L602</accession>
<feature type="domain" description="Helicase C-terminal" evidence="4">
    <location>
        <begin position="879"/>
        <end position="1035"/>
    </location>
</feature>
<keyword evidence="5" id="KW-0347">Helicase</keyword>
<dbReference type="Proteomes" id="UP000630887">
    <property type="component" value="Unassembled WGS sequence"/>
</dbReference>
<dbReference type="CDD" id="cd18012">
    <property type="entry name" value="DEXQc_arch_SWI2_SNF2"/>
    <property type="match status" value="1"/>
</dbReference>
<dbReference type="Pfam" id="PF12419">
    <property type="entry name" value="DUF3670"/>
    <property type="match status" value="1"/>
</dbReference>
<feature type="domain" description="Helicase ATP-binding" evidence="3">
    <location>
        <begin position="590"/>
        <end position="753"/>
    </location>
</feature>
<reference evidence="5 6" key="1">
    <citation type="submission" date="2021-01" db="EMBL/GenBank/DDBJ databases">
        <title>Whole genome shotgun sequence of Catellatospora coxensis NBRC 107359.</title>
        <authorList>
            <person name="Komaki H."/>
            <person name="Tamura T."/>
        </authorList>
    </citation>
    <scope>NUCLEOTIDE SEQUENCE [LARGE SCALE GENOMIC DNA]</scope>
    <source>
        <strain evidence="5 6">NBRC 107359</strain>
    </source>
</reference>
<evidence type="ECO:0000256" key="1">
    <source>
        <dbReference type="ARBA" id="ARBA00022801"/>
    </source>
</evidence>
<dbReference type="SMART" id="SM00490">
    <property type="entry name" value="HELICc"/>
    <property type="match status" value="1"/>
</dbReference>
<evidence type="ECO:0000259" key="3">
    <source>
        <dbReference type="PROSITE" id="PS51192"/>
    </source>
</evidence>
<dbReference type="PROSITE" id="PS51194">
    <property type="entry name" value="HELICASE_CTER"/>
    <property type="match status" value="1"/>
</dbReference>
<dbReference type="FunFam" id="3.40.50.300:FF:000533">
    <property type="entry name" value="Helicase, Snf2 family"/>
    <property type="match status" value="1"/>
</dbReference>
<comment type="caution">
    <text evidence="5">The sequence shown here is derived from an EMBL/GenBank/DDBJ whole genome shotgun (WGS) entry which is preliminary data.</text>
</comment>
<dbReference type="EMBL" id="BONI01000030">
    <property type="protein sequence ID" value="GIG07050.1"/>
    <property type="molecule type" value="Genomic_DNA"/>
</dbReference>
<dbReference type="InterPro" id="IPR022138">
    <property type="entry name" value="DUF3670"/>
</dbReference>
<dbReference type="SUPFAM" id="SSF52540">
    <property type="entry name" value="P-loop containing nucleoside triphosphate hydrolases"/>
    <property type="match status" value="2"/>
</dbReference>
<name>A0A8J3L602_9ACTN</name>
<dbReference type="GO" id="GO:0004386">
    <property type="term" value="F:helicase activity"/>
    <property type="evidence" value="ECO:0007669"/>
    <property type="project" value="UniProtKB-KW"/>
</dbReference>
<dbReference type="PANTHER" id="PTHR10799">
    <property type="entry name" value="SNF2/RAD54 HELICASE FAMILY"/>
    <property type="match status" value="1"/>
</dbReference>
<dbReference type="SMART" id="SM00487">
    <property type="entry name" value="DEXDc"/>
    <property type="match status" value="1"/>
</dbReference>
<proteinExistence type="predicted"/>
<gene>
    <name evidence="5" type="primary">helZ</name>
    <name evidence="5" type="ORF">Cco03nite_37500</name>
</gene>
<dbReference type="GO" id="GO:0005524">
    <property type="term" value="F:ATP binding"/>
    <property type="evidence" value="ECO:0007669"/>
    <property type="project" value="InterPro"/>
</dbReference>
<evidence type="ECO:0000259" key="4">
    <source>
        <dbReference type="PROSITE" id="PS51194"/>
    </source>
</evidence>
<dbReference type="InterPro" id="IPR038718">
    <property type="entry name" value="SNF2-like_sf"/>
</dbReference>
<dbReference type="PROSITE" id="PS51192">
    <property type="entry name" value="HELICASE_ATP_BIND_1"/>
    <property type="match status" value="1"/>
</dbReference>